<feature type="binding site" evidence="5">
    <location>
        <position position="252"/>
    </location>
    <ligand>
        <name>Zn(2+)</name>
        <dbReference type="ChEBI" id="CHEBI:29105"/>
        <label>1</label>
    </ligand>
</feature>
<keyword evidence="3" id="KW-1208">Phospholipid metabolism</keyword>
<evidence type="ECO:0000313" key="7">
    <source>
        <dbReference type="EMBL" id="CAF0871042.1"/>
    </source>
</evidence>
<dbReference type="PANTHER" id="PTHR15032">
    <property type="entry name" value="N-ACYL-PHOSPHATIDYLETHANOLAMINE-HYDROLYZING PHOSPHOLIPASE D"/>
    <property type="match status" value="1"/>
</dbReference>
<keyword evidence="3" id="KW-0595">Phospholipid degradation</keyword>
<evidence type="ECO:0000256" key="1">
    <source>
        <dbReference type="ARBA" id="ARBA00010127"/>
    </source>
</evidence>
<reference evidence="7" key="1">
    <citation type="submission" date="2021-02" db="EMBL/GenBank/DDBJ databases">
        <authorList>
            <person name="Nowell W R."/>
        </authorList>
    </citation>
    <scope>NUCLEOTIDE SEQUENCE</scope>
</reference>
<dbReference type="Proteomes" id="UP000663845">
    <property type="component" value="Unassembled WGS sequence"/>
</dbReference>
<feature type="binding site" evidence="5">
    <location>
        <position position="314"/>
    </location>
    <ligand>
        <name>Zn(2+)</name>
        <dbReference type="ChEBI" id="CHEBI:29105"/>
        <label>2</label>
    </ligand>
</feature>
<keyword evidence="3" id="KW-0443">Lipid metabolism</keyword>
<feature type="domain" description="Metallo-beta-lactamase" evidence="6">
    <location>
        <begin position="111"/>
        <end position="315"/>
    </location>
</feature>
<comment type="caution">
    <text evidence="7">The sequence shown here is derived from an EMBL/GenBank/DDBJ whole genome shotgun (WGS) entry which is preliminary data.</text>
</comment>
<dbReference type="InterPro" id="IPR024884">
    <property type="entry name" value="NAPE-PLD"/>
</dbReference>
<gene>
    <name evidence="7" type="ORF">JYZ213_LOCUS8959</name>
</gene>
<name>A0A813XCI8_9BILA</name>
<keyword evidence="5" id="KW-0862">Zinc</keyword>
<evidence type="ECO:0000256" key="5">
    <source>
        <dbReference type="PIRSR" id="PIRSR038896-51"/>
    </source>
</evidence>
<dbReference type="GO" id="GO:0009395">
    <property type="term" value="P:phospholipid catabolic process"/>
    <property type="evidence" value="ECO:0007669"/>
    <property type="project" value="UniProtKB-KW"/>
</dbReference>
<dbReference type="Gene3D" id="3.60.15.10">
    <property type="entry name" value="Ribonuclease Z/Hydroxyacylglutathione hydrolase-like"/>
    <property type="match status" value="1"/>
</dbReference>
<keyword evidence="3" id="KW-0442">Lipid degradation</keyword>
<feature type="binding site" evidence="5">
    <location>
        <position position="158"/>
    </location>
    <ligand>
        <name>Zn(2+)</name>
        <dbReference type="ChEBI" id="CHEBI:29105"/>
        <label>2</label>
    </ligand>
</feature>
<dbReference type="EMBL" id="CAJNOG010000062">
    <property type="protein sequence ID" value="CAF0871042.1"/>
    <property type="molecule type" value="Genomic_DNA"/>
</dbReference>
<sequence>MNPESNTTVENIVQTTDNSKTADGYVKSRIENGCYVNAFNPEFKMPSFPTVLRWMFGAPNNTNLPRNTEELNNALPIIKHQPNEIVTNSSGLRFIWIGHASCFVQMDDFTFLTDPVFSDRCGITPFIGPKRYRPPALTVDDLPDKLEAVVISHNHFDHLDYPSVVSLNRRYGNKLTWFCGQGLKKWFLDCHIENVVELDWWEEWTHPTKNHIKIAYCPAQHWSRRTAFDLNKSLWGGYAIWNNKYKFYFAGDTGYTHKIPIFEQIGKKYGPFDLSAIPIGAYDPRWMMEGQHVAPDESVQMHVDTQSKKSVGIHWGTWALANENYLEPRSKLIEAVRNKNLDADAFIVLKHGEILDLP</sequence>
<dbReference type="Pfam" id="PF12706">
    <property type="entry name" value="Lactamase_B_2"/>
    <property type="match status" value="1"/>
</dbReference>
<dbReference type="GO" id="GO:0005737">
    <property type="term" value="C:cytoplasm"/>
    <property type="evidence" value="ECO:0007669"/>
    <property type="project" value="TreeGrafter"/>
</dbReference>
<evidence type="ECO:0000256" key="3">
    <source>
        <dbReference type="ARBA" id="ARBA00022668"/>
    </source>
</evidence>
<comment type="catalytic activity">
    <reaction evidence="4">
        <text>N-(5Z,8Z,11Z,14Z-eicosatetraenoyl)-1,2-di-(9Z-octadecenoyl)-sn-glycero-3-phosphoethanolamine + H2O = N-(5Z,8Z,11Z,14Z-eicosatetraenoyl)-ethanolamine + 1,2-di-(9Z-octadecenoyl)-sn-glycero-3-phosphate + H(+)</text>
        <dbReference type="Rhea" id="RHEA:45528"/>
        <dbReference type="ChEBI" id="CHEBI:2700"/>
        <dbReference type="ChEBI" id="CHEBI:15377"/>
        <dbReference type="ChEBI" id="CHEBI:15378"/>
        <dbReference type="ChEBI" id="CHEBI:74546"/>
        <dbReference type="ChEBI" id="CHEBI:85277"/>
    </reaction>
    <physiologicalReaction direction="left-to-right" evidence="4">
        <dbReference type="Rhea" id="RHEA:45529"/>
    </physiologicalReaction>
</comment>
<feature type="binding site" evidence="5">
    <location>
        <position position="221"/>
    </location>
    <ligand>
        <name>Zn(2+)</name>
        <dbReference type="ChEBI" id="CHEBI:29105"/>
        <label>1</label>
    </ligand>
</feature>
<feature type="binding site" evidence="5">
    <location>
        <position position="155"/>
    </location>
    <ligand>
        <name>Zn(2+)</name>
        <dbReference type="ChEBI" id="CHEBI:29105"/>
        <label>1</label>
    </ligand>
</feature>
<feature type="binding site" evidence="5">
    <location>
        <position position="153"/>
    </location>
    <ligand>
        <name>Zn(2+)</name>
        <dbReference type="ChEBI" id="CHEBI:29105"/>
        <label>1</label>
    </ligand>
</feature>
<accession>A0A813XCI8</accession>
<evidence type="ECO:0000256" key="4">
    <source>
        <dbReference type="ARBA" id="ARBA00048025"/>
    </source>
</evidence>
<dbReference type="GO" id="GO:0070292">
    <property type="term" value="P:N-acylphosphatidylethanolamine metabolic process"/>
    <property type="evidence" value="ECO:0007669"/>
    <property type="project" value="TreeGrafter"/>
</dbReference>
<evidence type="ECO:0000256" key="2">
    <source>
        <dbReference type="ARBA" id="ARBA00012279"/>
    </source>
</evidence>
<dbReference type="AlphaFoldDB" id="A0A813XCI8"/>
<protein>
    <recommendedName>
        <fullName evidence="2">N-acetylphosphatidylethanolamine-hydrolyzing phospholipase D</fullName>
        <ecNumber evidence="2">3.1.4.54</ecNumber>
    </recommendedName>
</protein>
<keyword evidence="5" id="KW-0479">Metal-binding</keyword>
<dbReference type="GO" id="GO:0008270">
    <property type="term" value="F:zinc ion binding"/>
    <property type="evidence" value="ECO:0007669"/>
    <property type="project" value="InterPro"/>
</dbReference>
<dbReference type="SUPFAM" id="SSF56281">
    <property type="entry name" value="Metallo-hydrolase/oxidoreductase"/>
    <property type="match status" value="1"/>
</dbReference>
<dbReference type="InterPro" id="IPR001279">
    <property type="entry name" value="Metallo-B-lactamas"/>
</dbReference>
<feature type="binding site" evidence="5">
    <location>
        <position position="252"/>
    </location>
    <ligand>
        <name>Zn(2+)</name>
        <dbReference type="ChEBI" id="CHEBI:29105"/>
        <label>2</label>
    </ligand>
</feature>
<feature type="binding site" evidence="5">
    <location>
        <position position="157"/>
    </location>
    <ligand>
        <name>Zn(2+)</name>
        <dbReference type="ChEBI" id="CHEBI:29105"/>
        <label>2</label>
    </ligand>
</feature>
<comment type="similarity">
    <text evidence="1">Belongs to the NAPE-PLD family.</text>
</comment>
<dbReference type="PANTHER" id="PTHR15032:SF4">
    <property type="entry name" value="N-ACYL-PHOSPHATIDYLETHANOLAMINE-HYDROLYZING PHOSPHOLIPASE D"/>
    <property type="match status" value="1"/>
</dbReference>
<proteinExistence type="inferred from homology"/>
<dbReference type="GO" id="GO:0070291">
    <property type="term" value="P:N-acylethanolamine metabolic process"/>
    <property type="evidence" value="ECO:0007669"/>
    <property type="project" value="TreeGrafter"/>
</dbReference>
<dbReference type="PIRSF" id="PIRSF038896">
    <property type="entry name" value="NAPE-PLD"/>
    <property type="match status" value="1"/>
</dbReference>
<evidence type="ECO:0000259" key="6">
    <source>
        <dbReference type="Pfam" id="PF12706"/>
    </source>
</evidence>
<organism evidence="7 8">
    <name type="scientific">Adineta steineri</name>
    <dbReference type="NCBI Taxonomy" id="433720"/>
    <lineage>
        <taxon>Eukaryota</taxon>
        <taxon>Metazoa</taxon>
        <taxon>Spiralia</taxon>
        <taxon>Gnathifera</taxon>
        <taxon>Rotifera</taxon>
        <taxon>Eurotatoria</taxon>
        <taxon>Bdelloidea</taxon>
        <taxon>Adinetida</taxon>
        <taxon>Adinetidae</taxon>
        <taxon>Adineta</taxon>
    </lineage>
</organism>
<dbReference type="EC" id="3.1.4.54" evidence="2"/>
<comment type="cofactor">
    <cofactor evidence="5">
        <name>Zn(2+)</name>
        <dbReference type="ChEBI" id="CHEBI:29105"/>
    </cofactor>
    <text evidence="5">Binds 2 zinc divalent cations per subunit.</text>
</comment>
<dbReference type="GO" id="GO:0070290">
    <property type="term" value="F:N-acylphosphatidylethanolamine-specific phospholipase D activity"/>
    <property type="evidence" value="ECO:0007669"/>
    <property type="project" value="UniProtKB-EC"/>
</dbReference>
<evidence type="ECO:0000313" key="8">
    <source>
        <dbReference type="Proteomes" id="UP000663845"/>
    </source>
</evidence>
<dbReference type="InterPro" id="IPR036866">
    <property type="entry name" value="RibonucZ/Hydroxyglut_hydro"/>
</dbReference>